<gene>
    <name evidence="1" type="ORF">H5410_032387</name>
</gene>
<keyword evidence="2" id="KW-1185">Reference proteome</keyword>
<evidence type="ECO:0008006" key="3">
    <source>
        <dbReference type="Google" id="ProtNLM"/>
    </source>
</evidence>
<reference evidence="1 2" key="1">
    <citation type="submission" date="2020-09" db="EMBL/GenBank/DDBJ databases">
        <title>De no assembly of potato wild relative species, Solanum commersonii.</title>
        <authorList>
            <person name="Cho K."/>
        </authorList>
    </citation>
    <scope>NUCLEOTIDE SEQUENCE [LARGE SCALE GENOMIC DNA]</scope>
    <source>
        <strain evidence="1">LZ3.2</strain>
        <tissue evidence="1">Leaf</tissue>
    </source>
</reference>
<name>A0A9J5YKX7_SOLCO</name>
<dbReference type="AlphaFoldDB" id="A0A9J5YKX7"/>
<evidence type="ECO:0000313" key="1">
    <source>
        <dbReference type="EMBL" id="KAG5601017.1"/>
    </source>
</evidence>
<dbReference type="Proteomes" id="UP000824120">
    <property type="component" value="Chromosome 6"/>
</dbReference>
<accession>A0A9J5YKX7</accession>
<organism evidence="1 2">
    <name type="scientific">Solanum commersonii</name>
    <name type="common">Commerson's wild potato</name>
    <name type="synonym">Commerson's nightshade</name>
    <dbReference type="NCBI Taxonomy" id="4109"/>
    <lineage>
        <taxon>Eukaryota</taxon>
        <taxon>Viridiplantae</taxon>
        <taxon>Streptophyta</taxon>
        <taxon>Embryophyta</taxon>
        <taxon>Tracheophyta</taxon>
        <taxon>Spermatophyta</taxon>
        <taxon>Magnoliopsida</taxon>
        <taxon>eudicotyledons</taxon>
        <taxon>Gunneridae</taxon>
        <taxon>Pentapetalae</taxon>
        <taxon>asterids</taxon>
        <taxon>lamiids</taxon>
        <taxon>Solanales</taxon>
        <taxon>Solanaceae</taxon>
        <taxon>Solanoideae</taxon>
        <taxon>Solaneae</taxon>
        <taxon>Solanum</taxon>
    </lineage>
</organism>
<dbReference type="OrthoDB" id="1434107at2759"/>
<protein>
    <recommendedName>
        <fullName evidence="3">RNase H type-1 domain-containing protein</fullName>
    </recommendedName>
</protein>
<proteinExistence type="predicted"/>
<dbReference type="EMBL" id="JACXVP010000006">
    <property type="protein sequence ID" value="KAG5601017.1"/>
    <property type="molecule type" value="Genomic_DNA"/>
</dbReference>
<evidence type="ECO:0000313" key="2">
    <source>
        <dbReference type="Proteomes" id="UP000824120"/>
    </source>
</evidence>
<comment type="caution">
    <text evidence="1">The sequence shown here is derived from an EMBL/GenBank/DDBJ whole genome shotgun (WGS) entry which is preliminary data.</text>
</comment>
<sequence length="112" mass="12834">MAWFEGQRKSDVKIKMEEAIMILWILWEAKNNLCWNNKQNVSAATLYRAKKELEEWKNASYDINTDLAGIGMVLHDHLVQFIAGKPLFLGCVASLLLAEIIGVREALSWLKE</sequence>